<evidence type="ECO:0000256" key="7">
    <source>
        <dbReference type="SAM" id="Phobius"/>
    </source>
</evidence>
<comment type="similarity">
    <text evidence="2">Belongs to the CD36 family.</text>
</comment>
<keyword evidence="5 7" id="KW-0472">Membrane</keyword>
<dbReference type="GO" id="GO:0005044">
    <property type="term" value="F:scavenger receptor activity"/>
    <property type="evidence" value="ECO:0007669"/>
    <property type="project" value="TreeGrafter"/>
</dbReference>
<dbReference type="PANTHER" id="PTHR11923">
    <property type="entry name" value="SCAVENGER RECEPTOR CLASS B TYPE-1 SR-B1"/>
    <property type="match status" value="1"/>
</dbReference>
<evidence type="ECO:0000256" key="4">
    <source>
        <dbReference type="ARBA" id="ARBA00022989"/>
    </source>
</evidence>
<proteinExistence type="inferred from homology"/>
<dbReference type="WBParaSite" id="MCU_007026-RA">
    <property type="protein sequence ID" value="MCU_007026-RA"/>
    <property type="gene ID" value="MCU_007026"/>
</dbReference>
<organism evidence="8">
    <name type="scientific">Mesocestoides corti</name>
    <name type="common">Flatworm</name>
    <dbReference type="NCBI Taxonomy" id="53468"/>
    <lineage>
        <taxon>Eukaryota</taxon>
        <taxon>Metazoa</taxon>
        <taxon>Spiralia</taxon>
        <taxon>Lophotrochozoa</taxon>
        <taxon>Platyhelminthes</taxon>
        <taxon>Cestoda</taxon>
        <taxon>Eucestoda</taxon>
        <taxon>Cyclophyllidea</taxon>
        <taxon>Mesocestoididae</taxon>
        <taxon>Mesocestoides</taxon>
    </lineage>
</organism>
<dbReference type="AlphaFoldDB" id="A0A5K3FFN4"/>
<keyword evidence="3 7" id="KW-0812">Transmembrane</keyword>
<name>A0A5K3FFN4_MESCO</name>
<protein>
    <submittedName>
        <fullName evidence="8">Integrin_alpha2 domain-containing protein</fullName>
    </submittedName>
</protein>
<dbReference type="PANTHER" id="PTHR11923:SF51">
    <property type="entry name" value="LYSOSOME MEMBRANE PROTEIN 2"/>
    <property type="match status" value="1"/>
</dbReference>
<dbReference type="Pfam" id="PF01130">
    <property type="entry name" value="CD36"/>
    <property type="match status" value="1"/>
</dbReference>
<evidence type="ECO:0000256" key="2">
    <source>
        <dbReference type="ARBA" id="ARBA00010532"/>
    </source>
</evidence>
<sequence>MLCRPLKMTAKGFTHPSLYDRLKVLEFQPDASTFNGSHETYCPITVSGPPCPPAGLFDISQCSLPGQISPPIYASMPHFLHGHADLRAPFKGLRKANPRIDTVKLLVEPKTGISVEAQLRLQINAYIERTPDLADVFLNVTDRVYLPIAWFEKNEGGSVDTLEVLHHSLEIQPEQIRQILYIVFFCSAAFFVLFTIGSVVVPCEMRYRILRWFNGLRGGTKEGTSIRHLFGDISEDSSEILPDTKGSKNVIRDTL</sequence>
<dbReference type="InterPro" id="IPR002159">
    <property type="entry name" value="CD36_fam"/>
</dbReference>
<dbReference type="GO" id="GO:0016020">
    <property type="term" value="C:membrane"/>
    <property type="evidence" value="ECO:0007669"/>
    <property type="project" value="UniProtKB-SubCell"/>
</dbReference>
<keyword evidence="4 7" id="KW-1133">Transmembrane helix</keyword>
<feature type="transmembrane region" description="Helical" evidence="7">
    <location>
        <begin position="179"/>
        <end position="201"/>
    </location>
</feature>
<accession>A0A5K3FFN4</accession>
<evidence type="ECO:0000313" key="8">
    <source>
        <dbReference type="WBParaSite" id="MCU_007026-RA"/>
    </source>
</evidence>
<dbReference type="GO" id="GO:0005737">
    <property type="term" value="C:cytoplasm"/>
    <property type="evidence" value="ECO:0007669"/>
    <property type="project" value="TreeGrafter"/>
</dbReference>
<comment type="subcellular location">
    <subcellularLocation>
        <location evidence="1">Membrane</location>
    </subcellularLocation>
</comment>
<evidence type="ECO:0000256" key="5">
    <source>
        <dbReference type="ARBA" id="ARBA00023136"/>
    </source>
</evidence>
<evidence type="ECO:0000256" key="3">
    <source>
        <dbReference type="ARBA" id="ARBA00022692"/>
    </source>
</evidence>
<keyword evidence="6" id="KW-0325">Glycoprotein</keyword>
<evidence type="ECO:0000256" key="6">
    <source>
        <dbReference type="ARBA" id="ARBA00023180"/>
    </source>
</evidence>
<reference evidence="8" key="1">
    <citation type="submission" date="2019-11" db="UniProtKB">
        <authorList>
            <consortium name="WormBaseParasite"/>
        </authorList>
    </citation>
    <scope>IDENTIFICATION</scope>
</reference>
<evidence type="ECO:0000256" key="1">
    <source>
        <dbReference type="ARBA" id="ARBA00004370"/>
    </source>
</evidence>